<dbReference type="Gene3D" id="1.20.1250.20">
    <property type="entry name" value="MFS general substrate transporter like domains"/>
    <property type="match status" value="1"/>
</dbReference>
<name>A0ABR0JII7_9EURO</name>
<feature type="transmembrane region" description="Helical" evidence="7">
    <location>
        <begin position="387"/>
        <end position="413"/>
    </location>
</feature>
<evidence type="ECO:0000256" key="6">
    <source>
        <dbReference type="ARBA" id="ARBA00023136"/>
    </source>
</evidence>
<evidence type="ECO:0000256" key="3">
    <source>
        <dbReference type="ARBA" id="ARBA00022448"/>
    </source>
</evidence>
<dbReference type="SUPFAM" id="SSF103473">
    <property type="entry name" value="MFS general substrate transporter"/>
    <property type="match status" value="1"/>
</dbReference>
<dbReference type="PROSITE" id="PS50850">
    <property type="entry name" value="MFS"/>
    <property type="match status" value="1"/>
</dbReference>
<feature type="transmembrane region" description="Helical" evidence="7">
    <location>
        <begin position="60"/>
        <end position="81"/>
    </location>
</feature>
<feature type="transmembrane region" description="Helical" evidence="7">
    <location>
        <begin position="298"/>
        <end position="321"/>
    </location>
</feature>
<dbReference type="Proteomes" id="UP001345691">
    <property type="component" value="Unassembled WGS sequence"/>
</dbReference>
<feature type="transmembrane region" description="Helical" evidence="7">
    <location>
        <begin position="209"/>
        <end position="229"/>
    </location>
</feature>
<protein>
    <recommendedName>
        <fullName evidence="8">Major facilitator superfamily (MFS) profile domain-containing protein</fullName>
    </recommendedName>
</protein>
<comment type="subcellular location">
    <subcellularLocation>
        <location evidence="1">Membrane</location>
        <topology evidence="1">Multi-pass membrane protein</topology>
    </subcellularLocation>
</comment>
<evidence type="ECO:0000256" key="4">
    <source>
        <dbReference type="ARBA" id="ARBA00022692"/>
    </source>
</evidence>
<evidence type="ECO:0000256" key="2">
    <source>
        <dbReference type="ARBA" id="ARBA00007520"/>
    </source>
</evidence>
<evidence type="ECO:0000259" key="8">
    <source>
        <dbReference type="PROSITE" id="PS50850"/>
    </source>
</evidence>
<evidence type="ECO:0000313" key="9">
    <source>
        <dbReference type="EMBL" id="KAK5065565.1"/>
    </source>
</evidence>
<evidence type="ECO:0000256" key="5">
    <source>
        <dbReference type="ARBA" id="ARBA00022989"/>
    </source>
</evidence>
<comment type="caution">
    <text evidence="9">The sequence shown here is derived from an EMBL/GenBank/DDBJ whole genome shotgun (WGS) entry which is preliminary data.</text>
</comment>
<feature type="transmembrane region" description="Helical" evidence="7">
    <location>
        <begin position="235"/>
        <end position="256"/>
    </location>
</feature>
<feature type="transmembrane region" description="Helical" evidence="7">
    <location>
        <begin position="171"/>
        <end position="188"/>
    </location>
</feature>
<dbReference type="InterPro" id="IPR020846">
    <property type="entry name" value="MFS_dom"/>
</dbReference>
<reference evidence="9 10" key="1">
    <citation type="submission" date="2023-08" db="EMBL/GenBank/DDBJ databases">
        <title>Black Yeasts Isolated from many extreme environments.</title>
        <authorList>
            <person name="Coleine C."/>
            <person name="Stajich J.E."/>
            <person name="Selbmann L."/>
        </authorList>
    </citation>
    <scope>NUCLEOTIDE SEQUENCE [LARGE SCALE GENOMIC DNA]</scope>
    <source>
        <strain evidence="9 10">CCFEE 6328</strain>
    </source>
</reference>
<keyword evidence="10" id="KW-1185">Reference proteome</keyword>
<keyword evidence="3" id="KW-0813">Transport</keyword>
<feature type="transmembrane region" description="Helical" evidence="7">
    <location>
        <begin position="101"/>
        <end position="120"/>
    </location>
</feature>
<dbReference type="EMBL" id="JAVRRF010000005">
    <property type="protein sequence ID" value="KAK5065565.1"/>
    <property type="molecule type" value="Genomic_DNA"/>
</dbReference>
<dbReference type="PANTHER" id="PTHR23501:SF102">
    <property type="entry name" value="DRUG TRANSPORTER, PUTATIVE (AFU_ORTHOLOGUE AFUA_3G08530)-RELATED"/>
    <property type="match status" value="1"/>
</dbReference>
<evidence type="ECO:0000256" key="1">
    <source>
        <dbReference type="ARBA" id="ARBA00004141"/>
    </source>
</evidence>
<keyword evidence="5 7" id="KW-1133">Transmembrane helix</keyword>
<dbReference type="InterPro" id="IPR036259">
    <property type="entry name" value="MFS_trans_sf"/>
</dbReference>
<evidence type="ECO:0000256" key="7">
    <source>
        <dbReference type="SAM" id="Phobius"/>
    </source>
</evidence>
<keyword evidence="4 7" id="KW-0812">Transmembrane</keyword>
<feature type="transmembrane region" description="Helical" evidence="7">
    <location>
        <begin position="31"/>
        <end position="53"/>
    </location>
</feature>
<organism evidence="9 10">
    <name type="scientific">Exophiala sideris</name>
    <dbReference type="NCBI Taxonomy" id="1016849"/>
    <lineage>
        <taxon>Eukaryota</taxon>
        <taxon>Fungi</taxon>
        <taxon>Dikarya</taxon>
        <taxon>Ascomycota</taxon>
        <taxon>Pezizomycotina</taxon>
        <taxon>Eurotiomycetes</taxon>
        <taxon>Chaetothyriomycetidae</taxon>
        <taxon>Chaetothyriales</taxon>
        <taxon>Herpotrichiellaceae</taxon>
        <taxon>Exophiala</taxon>
    </lineage>
</organism>
<keyword evidence="6 7" id="KW-0472">Membrane</keyword>
<feature type="domain" description="Major facilitator superfamily (MFS) profile" evidence="8">
    <location>
        <begin position="1"/>
        <end position="411"/>
    </location>
</feature>
<proteinExistence type="inferred from homology"/>
<dbReference type="Pfam" id="PF06609">
    <property type="entry name" value="TRI12"/>
    <property type="match status" value="1"/>
</dbReference>
<feature type="transmembrane region" description="Helical" evidence="7">
    <location>
        <begin position="265"/>
        <end position="286"/>
    </location>
</feature>
<evidence type="ECO:0000313" key="10">
    <source>
        <dbReference type="Proteomes" id="UP001345691"/>
    </source>
</evidence>
<sequence length="444" mass="47978">MVVVGFGTGSSFVLYPGITELLPNKYRPLGLAWTEMNLLPFSTFGPLIARALLQNASWRWVYILGAITGVISFVGTYIFYIPPTKPLRDITRKQLLLELDYVGIALYTLGLTLFLVGLNFGGVSHPWKSAAVLVPMVLGAILFCLTFVWDFLGPVKRPLFPLRLFRKFRDYTSLLVIIFVTGLVYFSMTDIMPEQLSDMFTSDPIRAGLYNIPGGFGGAAGGAIIGSFIDKIKHVHLQLVFGIATQTLFAGLFALITPSRLGMTLAFQCFANIPFAWITLCCYVTASLNVPQRDLGLALGLVGTFRFLGGAIGTTIFTTILNNKAATSIPAHVIKELTPLHVPTSQVPAIVAALANGDSATLAKYSSAVVNAAVTGMRWGYSDAFRLTWLVSIPFGVVATIVACFVTDVTPYFTSHTAVTMEKERLGGGADGISEANEKSVDSV</sequence>
<accession>A0ABR0JII7</accession>
<gene>
    <name evidence="9" type="ORF">LTR69_003114</name>
</gene>
<dbReference type="InterPro" id="IPR010573">
    <property type="entry name" value="MFS_Str1/Tri12-like"/>
</dbReference>
<feature type="transmembrane region" description="Helical" evidence="7">
    <location>
        <begin position="132"/>
        <end position="151"/>
    </location>
</feature>
<dbReference type="PANTHER" id="PTHR23501">
    <property type="entry name" value="MAJOR FACILITATOR SUPERFAMILY"/>
    <property type="match status" value="1"/>
</dbReference>
<comment type="similarity">
    <text evidence="2">Belongs to the major facilitator superfamily. TCR/Tet family.</text>
</comment>